<proteinExistence type="predicted"/>
<dbReference type="Proteomes" id="UP000321379">
    <property type="component" value="Unassembled WGS sequence"/>
</dbReference>
<keyword evidence="2 4" id="KW-0238">DNA-binding</keyword>
<keyword evidence="3" id="KW-0804">Transcription</keyword>
<dbReference type="Pfam" id="PF00440">
    <property type="entry name" value="TetR_N"/>
    <property type="match status" value="1"/>
</dbReference>
<dbReference type="InterPro" id="IPR001647">
    <property type="entry name" value="HTH_TetR"/>
</dbReference>
<evidence type="ECO:0000313" key="8">
    <source>
        <dbReference type="Proteomes" id="UP000321379"/>
    </source>
</evidence>
<dbReference type="Gene3D" id="1.10.357.10">
    <property type="entry name" value="Tetracycline Repressor, domain 2"/>
    <property type="match status" value="1"/>
</dbReference>
<keyword evidence="1" id="KW-0805">Transcription regulation</keyword>
<sequence>MRCLVIVQNACAIADGSIAVGLAVTLIAVATRAFATSENRVPLESIAQVAGVEIGTLYRHFPTREALVAAVYRDQVERLSTSADELLTSALPFQALRTWMDLFADWAATKHGMVDNLRTIVSSGGLEYEDMRSQLVDVVTPLYAISGDRRKACRQLDAQCGPSFIPPISNRSRLDERAWKSPAQETECVHVTQTSTPSTRRGMPSGFSSRSAGGSIASGASWYAIGRRKRRTAVAPTDVNCEVVDGHGPPWCCAQVTATPVGQPANSTRPATCSSRSITATVSSESSE</sequence>
<dbReference type="AlphaFoldDB" id="A0A5C8UQQ4"/>
<evidence type="ECO:0000259" key="6">
    <source>
        <dbReference type="PROSITE" id="PS50977"/>
    </source>
</evidence>
<name>A0A5C8UQQ4_9MICO</name>
<evidence type="ECO:0000313" key="7">
    <source>
        <dbReference type="EMBL" id="TXN30914.1"/>
    </source>
</evidence>
<dbReference type="SUPFAM" id="SSF46689">
    <property type="entry name" value="Homeodomain-like"/>
    <property type="match status" value="1"/>
</dbReference>
<evidence type="ECO:0000256" key="4">
    <source>
        <dbReference type="PROSITE-ProRule" id="PRU00335"/>
    </source>
</evidence>
<evidence type="ECO:0000256" key="5">
    <source>
        <dbReference type="SAM" id="MobiDB-lite"/>
    </source>
</evidence>
<dbReference type="GO" id="GO:0000976">
    <property type="term" value="F:transcription cis-regulatory region binding"/>
    <property type="evidence" value="ECO:0007669"/>
    <property type="project" value="TreeGrafter"/>
</dbReference>
<dbReference type="InterPro" id="IPR050109">
    <property type="entry name" value="HTH-type_TetR-like_transc_reg"/>
</dbReference>
<dbReference type="EMBL" id="VRMG01000005">
    <property type="protein sequence ID" value="TXN30914.1"/>
    <property type="molecule type" value="Genomic_DNA"/>
</dbReference>
<protein>
    <submittedName>
        <fullName evidence="7">TetR/AcrR family transcriptional regulator</fullName>
    </submittedName>
</protein>
<keyword evidence="8" id="KW-1185">Reference proteome</keyword>
<feature type="domain" description="HTH tetR-type" evidence="6">
    <location>
        <begin position="19"/>
        <end position="79"/>
    </location>
</feature>
<evidence type="ECO:0000256" key="1">
    <source>
        <dbReference type="ARBA" id="ARBA00023015"/>
    </source>
</evidence>
<accession>A0A5C8UQQ4</accession>
<feature type="region of interest" description="Disordered" evidence="5">
    <location>
        <begin position="193"/>
        <end position="212"/>
    </location>
</feature>
<evidence type="ECO:0000256" key="2">
    <source>
        <dbReference type="ARBA" id="ARBA00023125"/>
    </source>
</evidence>
<feature type="DNA-binding region" description="H-T-H motif" evidence="4">
    <location>
        <begin position="42"/>
        <end position="61"/>
    </location>
</feature>
<reference evidence="7 8" key="1">
    <citation type="submission" date="2019-08" db="EMBL/GenBank/DDBJ databases">
        <title>Bacterial whole genome sequence for Glaciihabitans sp. CHu50b-6-2.</title>
        <authorList>
            <person name="Jin L."/>
        </authorList>
    </citation>
    <scope>NUCLEOTIDE SEQUENCE [LARGE SCALE GENOMIC DNA]</scope>
    <source>
        <strain evidence="7 8">CHu50b-6-2</strain>
    </source>
</reference>
<evidence type="ECO:0000256" key="3">
    <source>
        <dbReference type="ARBA" id="ARBA00023163"/>
    </source>
</evidence>
<organism evidence="7 8">
    <name type="scientific">Lacisediminihabitans profunda</name>
    <dbReference type="NCBI Taxonomy" id="2594790"/>
    <lineage>
        <taxon>Bacteria</taxon>
        <taxon>Bacillati</taxon>
        <taxon>Actinomycetota</taxon>
        <taxon>Actinomycetes</taxon>
        <taxon>Micrococcales</taxon>
        <taxon>Microbacteriaceae</taxon>
        <taxon>Lacisediminihabitans</taxon>
    </lineage>
</organism>
<comment type="caution">
    <text evidence="7">The sequence shown here is derived from an EMBL/GenBank/DDBJ whole genome shotgun (WGS) entry which is preliminary data.</text>
</comment>
<gene>
    <name evidence="7" type="ORF">FVP33_04730</name>
</gene>
<dbReference type="PANTHER" id="PTHR30055">
    <property type="entry name" value="HTH-TYPE TRANSCRIPTIONAL REGULATOR RUTR"/>
    <property type="match status" value="1"/>
</dbReference>
<dbReference type="PANTHER" id="PTHR30055:SF234">
    <property type="entry name" value="HTH-TYPE TRANSCRIPTIONAL REGULATOR BETI"/>
    <property type="match status" value="1"/>
</dbReference>
<dbReference type="PROSITE" id="PS50977">
    <property type="entry name" value="HTH_TETR_2"/>
    <property type="match status" value="1"/>
</dbReference>
<dbReference type="GO" id="GO:0003700">
    <property type="term" value="F:DNA-binding transcription factor activity"/>
    <property type="evidence" value="ECO:0007669"/>
    <property type="project" value="TreeGrafter"/>
</dbReference>
<dbReference type="InterPro" id="IPR009057">
    <property type="entry name" value="Homeodomain-like_sf"/>
</dbReference>